<dbReference type="Pfam" id="PF00817">
    <property type="entry name" value="IMS"/>
    <property type="match status" value="1"/>
</dbReference>
<dbReference type="Pfam" id="PF11799">
    <property type="entry name" value="IMS_C"/>
    <property type="match status" value="1"/>
</dbReference>
<evidence type="ECO:0000256" key="7">
    <source>
        <dbReference type="ARBA" id="ARBA00022833"/>
    </source>
</evidence>
<dbReference type="GO" id="GO:0006281">
    <property type="term" value="P:DNA repair"/>
    <property type="evidence" value="ECO:0007669"/>
    <property type="project" value="UniProtKB-KW"/>
</dbReference>
<dbReference type="InterPro" id="IPR043128">
    <property type="entry name" value="Rev_trsase/Diguanyl_cyclase"/>
</dbReference>
<dbReference type="PANTHER" id="PTHR45873">
    <property type="entry name" value="DNA POLYMERASE ETA"/>
    <property type="match status" value="1"/>
</dbReference>
<dbReference type="GO" id="GO:0035861">
    <property type="term" value="C:site of double-strand break"/>
    <property type="evidence" value="ECO:0007669"/>
    <property type="project" value="TreeGrafter"/>
</dbReference>
<keyword evidence="4" id="KW-0479">Metal-binding</keyword>
<feature type="domain" description="UBZ3-type" evidence="14">
    <location>
        <begin position="530"/>
        <end position="563"/>
    </location>
</feature>
<keyword evidence="6" id="KW-0863">Zinc-finger</keyword>
<dbReference type="InterPro" id="IPR017961">
    <property type="entry name" value="DNA_pol_Y-fam_little_finger"/>
</dbReference>
<feature type="compositionally biased region" description="Polar residues" evidence="12">
    <location>
        <begin position="563"/>
        <end position="576"/>
    </location>
</feature>
<comment type="subcellular location">
    <subcellularLocation>
        <location evidence="1">Nucleus</location>
    </subcellularLocation>
</comment>
<keyword evidence="2" id="KW-0808">Transferase</keyword>
<keyword evidence="7" id="KW-0862">Zinc</keyword>
<keyword evidence="3" id="KW-0548">Nucleotidyltransferase</keyword>
<feature type="domain" description="UmuC" evidence="13">
    <location>
        <begin position="12"/>
        <end position="261"/>
    </location>
</feature>
<evidence type="ECO:0000256" key="10">
    <source>
        <dbReference type="ARBA" id="ARBA00023242"/>
    </source>
</evidence>
<feature type="compositionally biased region" description="Polar residues" evidence="12">
    <location>
        <begin position="475"/>
        <end position="491"/>
    </location>
</feature>
<dbReference type="PROSITE" id="PS50173">
    <property type="entry name" value="UMUC"/>
    <property type="match status" value="1"/>
</dbReference>
<dbReference type="GO" id="GO:0003684">
    <property type="term" value="F:damaged DNA binding"/>
    <property type="evidence" value="ECO:0007669"/>
    <property type="project" value="InterPro"/>
</dbReference>
<dbReference type="SUPFAM" id="SSF56672">
    <property type="entry name" value="DNA/RNA polymerases"/>
    <property type="match status" value="1"/>
</dbReference>
<dbReference type="Gene3D" id="1.10.150.20">
    <property type="entry name" value="5' to 3' exonuclease, C-terminal subdomain"/>
    <property type="match status" value="1"/>
</dbReference>
<gene>
    <name evidence="16" type="ORF">Poli38472_011284</name>
    <name evidence="15" type="ORF">Poli38472_014846</name>
</gene>
<dbReference type="Gene3D" id="3.30.1490.100">
    <property type="entry name" value="DNA polymerase, Y-family, little finger domain"/>
    <property type="match status" value="1"/>
</dbReference>
<keyword evidence="17" id="KW-1185">Reference proteome</keyword>
<name>A0A8K1FNT6_PYTOL</name>
<keyword evidence="5" id="KW-0227">DNA damage</keyword>
<dbReference type="AlphaFoldDB" id="A0A8K1FNT6"/>
<dbReference type="InterPro" id="IPR052230">
    <property type="entry name" value="DNA_polymerase_eta"/>
</dbReference>
<evidence type="ECO:0000313" key="16">
    <source>
        <dbReference type="EMBL" id="TMW67664.1"/>
    </source>
</evidence>
<dbReference type="OrthoDB" id="447129at2759"/>
<dbReference type="EMBL" id="SPLM01000004">
    <property type="protein sequence ID" value="TMW67664.1"/>
    <property type="molecule type" value="Genomic_DNA"/>
</dbReference>
<dbReference type="InterPro" id="IPR036775">
    <property type="entry name" value="DNA_pol_Y-fam_lit_finger_sf"/>
</dbReference>
<evidence type="ECO:0000259" key="14">
    <source>
        <dbReference type="PROSITE" id="PS51907"/>
    </source>
</evidence>
<dbReference type="EMBL" id="SPLM01000155">
    <property type="protein sequence ID" value="TMW54938.1"/>
    <property type="molecule type" value="Genomic_DNA"/>
</dbReference>
<feature type="region of interest" description="Disordered" evidence="12">
    <location>
        <begin position="475"/>
        <end position="528"/>
    </location>
</feature>
<evidence type="ECO:0000256" key="4">
    <source>
        <dbReference type="ARBA" id="ARBA00022723"/>
    </source>
</evidence>
<evidence type="ECO:0000313" key="15">
    <source>
        <dbReference type="EMBL" id="TMW54938.1"/>
    </source>
</evidence>
<keyword evidence="10" id="KW-0539">Nucleus</keyword>
<comment type="caution">
    <text evidence="16">The sequence shown here is derived from an EMBL/GenBank/DDBJ whole genome shotgun (WGS) entry which is preliminary data.</text>
</comment>
<accession>A0A8K1FNT6</accession>
<reference evidence="16" key="1">
    <citation type="submission" date="2019-03" db="EMBL/GenBank/DDBJ databases">
        <title>Long read genome sequence of the mycoparasitic Pythium oligandrum ATCC 38472 isolated from sugarbeet rhizosphere.</title>
        <authorList>
            <person name="Gaulin E."/>
        </authorList>
    </citation>
    <scope>NUCLEOTIDE SEQUENCE</scope>
    <source>
        <strain evidence="16">ATCC 38472_TT</strain>
    </source>
</reference>
<dbReference type="GO" id="GO:0005634">
    <property type="term" value="C:nucleus"/>
    <property type="evidence" value="ECO:0007669"/>
    <property type="project" value="UniProtKB-SubCell"/>
</dbReference>
<dbReference type="PANTHER" id="PTHR45873:SF1">
    <property type="entry name" value="DNA POLYMERASE ETA"/>
    <property type="match status" value="1"/>
</dbReference>
<dbReference type="GO" id="GO:0005657">
    <property type="term" value="C:replication fork"/>
    <property type="evidence" value="ECO:0007669"/>
    <property type="project" value="TreeGrafter"/>
</dbReference>
<evidence type="ECO:0000256" key="11">
    <source>
        <dbReference type="ARBA" id="ARBA00044975"/>
    </source>
</evidence>
<dbReference type="FunFam" id="3.40.1170.60:FF:000003">
    <property type="entry name" value="DNA polymerase eta"/>
    <property type="match status" value="1"/>
</dbReference>
<dbReference type="GO" id="GO:0003887">
    <property type="term" value="F:DNA-directed DNA polymerase activity"/>
    <property type="evidence" value="ECO:0007669"/>
    <property type="project" value="TreeGrafter"/>
</dbReference>
<dbReference type="SUPFAM" id="SSF100879">
    <property type="entry name" value="Lesion bypass DNA polymerase (Y-family), little finger domain"/>
    <property type="match status" value="1"/>
</dbReference>
<dbReference type="PIRSF" id="PIRSF036603">
    <property type="entry name" value="DPol_eta"/>
    <property type="match status" value="1"/>
</dbReference>
<dbReference type="GO" id="GO:0008270">
    <property type="term" value="F:zinc ion binding"/>
    <property type="evidence" value="ECO:0007669"/>
    <property type="project" value="UniProtKB-KW"/>
</dbReference>
<dbReference type="PROSITE" id="PS51907">
    <property type="entry name" value="ZF_UBZ3"/>
    <property type="match status" value="1"/>
</dbReference>
<evidence type="ECO:0000256" key="5">
    <source>
        <dbReference type="ARBA" id="ARBA00022763"/>
    </source>
</evidence>
<evidence type="ECO:0000256" key="1">
    <source>
        <dbReference type="ARBA" id="ARBA00004123"/>
    </source>
</evidence>
<dbReference type="InterPro" id="IPR001126">
    <property type="entry name" value="UmuC"/>
</dbReference>
<organism evidence="16 17">
    <name type="scientific">Pythium oligandrum</name>
    <name type="common">Mycoparasitic fungus</name>
    <dbReference type="NCBI Taxonomy" id="41045"/>
    <lineage>
        <taxon>Eukaryota</taxon>
        <taxon>Sar</taxon>
        <taxon>Stramenopiles</taxon>
        <taxon>Oomycota</taxon>
        <taxon>Peronosporomycetes</taxon>
        <taxon>Pythiales</taxon>
        <taxon>Pythiaceae</taxon>
        <taxon>Pythium</taxon>
    </lineage>
</organism>
<dbReference type="Pfam" id="PF18439">
    <property type="entry name" value="zf_UBZ"/>
    <property type="match status" value="1"/>
</dbReference>
<evidence type="ECO:0000256" key="2">
    <source>
        <dbReference type="ARBA" id="ARBA00022679"/>
    </source>
</evidence>
<evidence type="ECO:0000256" key="9">
    <source>
        <dbReference type="ARBA" id="ARBA00023204"/>
    </source>
</evidence>
<keyword evidence="9" id="KW-0234">DNA repair</keyword>
<evidence type="ECO:0000256" key="8">
    <source>
        <dbReference type="ARBA" id="ARBA00022842"/>
    </source>
</evidence>
<dbReference type="Gene3D" id="3.30.70.270">
    <property type="match status" value="1"/>
</dbReference>
<evidence type="ECO:0000256" key="12">
    <source>
        <dbReference type="SAM" id="MobiDB-lite"/>
    </source>
</evidence>
<protein>
    <recommendedName>
        <fullName evidence="11">DNA polymerase eta</fullName>
    </recommendedName>
</protein>
<dbReference type="Proteomes" id="UP000794436">
    <property type="component" value="Unassembled WGS sequence"/>
</dbReference>
<dbReference type="InterPro" id="IPR041298">
    <property type="entry name" value="UBZ3"/>
</dbReference>
<dbReference type="InterPro" id="IPR043502">
    <property type="entry name" value="DNA/RNA_pol_sf"/>
</dbReference>
<proteinExistence type="predicted"/>
<keyword evidence="8" id="KW-0460">Magnesium</keyword>
<evidence type="ECO:0000259" key="13">
    <source>
        <dbReference type="PROSITE" id="PS50173"/>
    </source>
</evidence>
<evidence type="ECO:0000256" key="3">
    <source>
        <dbReference type="ARBA" id="ARBA00022695"/>
    </source>
</evidence>
<dbReference type="GO" id="GO:0042276">
    <property type="term" value="P:error-prone translesion synthesis"/>
    <property type="evidence" value="ECO:0007669"/>
    <property type="project" value="TreeGrafter"/>
</dbReference>
<evidence type="ECO:0000313" key="17">
    <source>
        <dbReference type="Proteomes" id="UP000794436"/>
    </source>
</evidence>
<evidence type="ECO:0000256" key="6">
    <source>
        <dbReference type="ARBA" id="ARBA00022771"/>
    </source>
</evidence>
<dbReference type="GO" id="GO:0009314">
    <property type="term" value="P:response to radiation"/>
    <property type="evidence" value="ECO:0007669"/>
    <property type="project" value="TreeGrafter"/>
</dbReference>
<sequence length="592" mass="65287">MAAAKSSATRVIVHLDLDCFYAQVEQRRLNIPRDQPVAVQQWGSLLAINYVARKFGVGRGDNITEARKKCPSIHLPHVETLGENRKPGSTFDRTHQKAILRRYRMASKEIFEILGRFAPICERGSIDEAYLDLTQQVLQRIQTLDSISSDFCADAINGDTKVVGVTPLDGVGKDIDLDTFTAFPLTEEERLLCVGATIAREIRQTIFDELGFTCSVGVATNKLVAKLASPLNKPNGQTILAPRFIPPFMHHFPIRKVRGLGGKLGKQLVNIYYKIKGEDTMSVEEAPQDPTGAVPVEKPSVTMSAFVESCSMEDLVAHLGRETAVYVRNVCTGDDGDEPVNGMKTDVKGFMAAKQYEDKSRLQDVEQLKYWLPILADEVVERCEEEKTENKRFPAQISVNYTRVGAKTKSRHFSIALDATIDSVVKGAMTSLQHDVDSMFPCSSLSISVKDFMPMSSRAASISTFFTKVSGEQRTASQFHETERLPTTSQSIPPPKKRKISSFFGAPSNEGSSSTEEPAPEGSVENEPAIESSPFFCDACNKFVYESKQEHADFHYALRLSQGTNGASSATVSSGQKAKKPRSGPMDTFLSR</sequence>
<dbReference type="Gene3D" id="3.40.1170.60">
    <property type="match status" value="1"/>
</dbReference>
<feature type="region of interest" description="Disordered" evidence="12">
    <location>
        <begin position="563"/>
        <end position="592"/>
    </location>
</feature>